<gene>
    <name evidence="2" type="ORF">B9Z55_026749</name>
</gene>
<dbReference type="OrthoDB" id="5907387at2759"/>
<evidence type="ECO:0008006" key="4">
    <source>
        <dbReference type="Google" id="ProtNLM"/>
    </source>
</evidence>
<sequence>MKTSLLVLALLVHIVHSFRDTRAETLQLFNSARSLIAKNAQIANMVELEYLPRLESVLYHHLRETEGCPDTRIVYDDSDSEVLKEIHLNVKFENMKDEQSALKLFGGVGKTHMGYVESKCMVTGEEVHSYAFYTMNNGEIHGPPGSQCPQGSRATSDGLCGKRYKRKEGKFEKMGKTAGQLVDQGLGMVAGLGK</sequence>
<evidence type="ECO:0000256" key="1">
    <source>
        <dbReference type="SAM" id="SignalP"/>
    </source>
</evidence>
<protein>
    <recommendedName>
        <fullName evidence="4">SCP domain-containing protein</fullName>
    </recommendedName>
</protein>
<name>A0A2G5SHU8_9PELO</name>
<dbReference type="Proteomes" id="UP000230233">
    <property type="component" value="Unassembled WGS sequence"/>
</dbReference>
<feature type="chain" id="PRO_5013707324" description="SCP domain-containing protein" evidence="1">
    <location>
        <begin position="18"/>
        <end position="194"/>
    </location>
</feature>
<evidence type="ECO:0000313" key="3">
    <source>
        <dbReference type="Proteomes" id="UP000230233"/>
    </source>
</evidence>
<organism evidence="2 3">
    <name type="scientific">Caenorhabditis nigoni</name>
    <dbReference type="NCBI Taxonomy" id="1611254"/>
    <lineage>
        <taxon>Eukaryota</taxon>
        <taxon>Metazoa</taxon>
        <taxon>Ecdysozoa</taxon>
        <taxon>Nematoda</taxon>
        <taxon>Chromadorea</taxon>
        <taxon>Rhabditida</taxon>
        <taxon>Rhabditina</taxon>
        <taxon>Rhabditomorpha</taxon>
        <taxon>Rhabditoidea</taxon>
        <taxon>Rhabditidae</taxon>
        <taxon>Peloderinae</taxon>
        <taxon>Caenorhabditis</taxon>
    </lineage>
</organism>
<keyword evidence="3" id="KW-1185">Reference proteome</keyword>
<feature type="signal peptide" evidence="1">
    <location>
        <begin position="1"/>
        <end position="17"/>
    </location>
</feature>
<keyword evidence="1" id="KW-0732">Signal</keyword>
<comment type="caution">
    <text evidence="2">The sequence shown here is derived from an EMBL/GenBank/DDBJ whole genome shotgun (WGS) entry which is preliminary data.</text>
</comment>
<reference evidence="3" key="1">
    <citation type="submission" date="2017-10" db="EMBL/GenBank/DDBJ databases">
        <title>Rapid genome shrinkage in a self-fertile nematode reveals novel sperm competition proteins.</title>
        <authorList>
            <person name="Yin D."/>
            <person name="Schwarz E.M."/>
            <person name="Thomas C.G."/>
            <person name="Felde R.L."/>
            <person name="Korf I.F."/>
            <person name="Cutter A.D."/>
            <person name="Schartner C.M."/>
            <person name="Ralston E.J."/>
            <person name="Meyer B.J."/>
            <person name="Haag E.S."/>
        </authorList>
    </citation>
    <scope>NUCLEOTIDE SEQUENCE [LARGE SCALE GENOMIC DNA]</scope>
    <source>
        <strain evidence="3">JU1422</strain>
    </source>
</reference>
<accession>A0A2G5SHU8</accession>
<proteinExistence type="predicted"/>
<dbReference type="EMBL" id="PDUG01000007">
    <property type="protein sequence ID" value="PIC14426.1"/>
    <property type="molecule type" value="Genomic_DNA"/>
</dbReference>
<dbReference type="AlphaFoldDB" id="A0A2G5SHU8"/>
<evidence type="ECO:0000313" key="2">
    <source>
        <dbReference type="EMBL" id="PIC14426.1"/>
    </source>
</evidence>